<dbReference type="AlphaFoldDB" id="A0A251ZUF1"/>
<feature type="chain" id="PRO_5023359469" description="Phosphatidylserine decarboxylase beta chain" evidence="11">
    <location>
        <begin position="1"/>
        <end position="194"/>
    </location>
</feature>
<dbReference type="InterPro" id="IPR003817">
    <property type="entry name" value="PS_Dcarbxylase"/>
</dbReference>
<dbReference type="EMBL" id="JOPB01000007">
    <property type="protein sequence ID" value="OUI78295.1"/>
    <property type="molecule type" value="Genomic_DNA"/>
</dbReference>
<proteinExistence type="inferred from homology"/>
<evidence type="ECO:0000256" key="11">
    <source>
        <dbReference type="HAMAP-Rule" id="MF_00664"/>
    </source>
</evidence>
<comment type="caution">
    <text evidence="12">The sequence shown here is derived from an EMBL/GenBank/DDBJ whole genome shotgun (WGS) entry which is preliminary data.</text>
</comment>
<feature type="modified residue" description="Pyruvic acid (Ser); by autocatalysis" evidence="11">
    <location>
        <position position="195"/>
    </location>
</feature>
<feature type="site" description="Cleavage (non-hydrolytic); by autocatalysis" evidence="11">
    <location>
        <begin position="194"/>
        <end position="195"/>
    </location>
</feature>
<comment type="subcellular location">
    <subcellularLocation>
        <location evidence="11">Cell membrane</location>
        <topology evidence="11">Peripheral membrane protein</topology>
    </subcellularLocation>
</comment>
<comment type="cofactor">
    <cofactor evidence="11">
        <name>pyruvate</name>
        <dbReference type="ChEBI" id="CHEBI:15361"/>
    </cofactor>
    <text evidence="11">Binds 1 pyruvoyl group covalently per subunit.</text>
</comment>
<gene>
    <name evidence="11" type="primary">psd</name>
    <name evidence="12" type="ORF">HK18_09660</name>
</gene>
<evidence type="ECO:0000313" key="13">
    <source>
        <dbReference type="Proteomes" id="UP000194946"/>
    </source>
</evidence>
<keyword evidence="3 11" id="KW-0210">Decarboxylase</keyword>
<dbReference type="GO" id="GO:0006646">
    <property type="term" value="P:phosphatidylethanolamine biosynthetic process"/>
    <property type="evidence" value="ECO:0007669"/>
    <property type="project" value="UniProtKB-UniRule"/>
</dbReference>
<dbReference type="InterPro" id="IPR033175">
    <property type="entry name" value="PSD-A"/>
</dbReference>
<comment type="catalytic activity">
    <reaction evidence="11">
        <text>a 1,2-diacyl-sn-glycero-3-phospho-L-serine + H(+) = a 1,2-diacyl-sn-glycero-3-phosphoethanolamine + CO2</text>
        <dbReference type="Rhea" id="RHEA:20828"/>
        <dbReference type="ChEBI" id="CHEBI:15378"/>
        <dbReference type="ChEBI" id="CHEBI:16526"/>
        <dbReference type="ChEBI" id="CHEBI:57262"/>
        <dbReference type="ChEBI" id="CHEBI:64612"/>
        <dbReference type="EC" id="4.1.1.65"/>
    </reaction>
</comment>
<keyword evidence="5 11" id="KW-0472">Membrane</keyword>
<dbReference type="GO" id="GO:0004609">
    <property type="term" value="F:phosphatidylserine decarboxylase activity"/>
    <property type="evidence" value="ECO:0007669"/>
    <property type="project" value="UniProtKB-UniRule"/>
</dbReference>
<dbReference type="GO" id="GO:0005886">
    <property type="term" value="C:plasma membrane"/>
    <property type="evidence" value="ECO:0007669"/>
    <property type="project" value="UniProtKB-SubCell"/>
</dbReference>
<comment type="pathway">
    <text evidence="11">Phospholipid metabolism; phosphatidylethanolamine biosynthesis; phosphatidylethanolamine from CDP-diacylglycerol: step 2/2.</text>
</comment>
<reference evidence="13" key="1">
    <citation type="submission" date="2014-06" db="EMBL/GenBank/DDBJ databases">
        <authorList>
            <person name="Winans N.J."/>
            <person name="Newell P.D."/>
            <person name="Douglas A.E."/>
        </authorList>
    </citation>
    <scope>NUCLEOTIDE SEQUENCE [LARGE SCALE GENOMIC DNA]</scope>
    <source>
        <strain evidence="13">DmL_052</strain>
    </source>
</reference>
<evidence type="ECO:0000256" key="10">
    <source>
        <dbReference type="ARBA" id="ARBA00023317"/>
    </source>
</evidence>
<evidence type="ECO:0000256" key="8">
    <source>
        <dbReference type="ARBA" id="ARBA00023239"/>
    </source>
</evidence>
<protein>
    <recommendedName>
        <fullName evidence="11">Phosphatidylserine decarboxylase proenzyme</fullName>
        <ecNumber evidence="11">4.1.1.65</ecNumber>
    </recommendedName>
    <component>
        <recommendedName>
            <fullName evidence="11">Phosphatidylserine decarboxylase alpha chain</fullName>
        </recommendedName>
    </component>
    <component>
        <recommendedName>
            <fullName evidence="11">Phosphatidylserine decarboxylase beta chain</fullName>
        </recommendedName>
    </component>
</protein>
<feature type="chain" id="PRO_5023359468" description="Phosphatidylserine decarboxylase alpha chain" evidence="11">
    <location>
        <begin position="195"/>
        <end position="225"/>
    </location>
</feature>
<dbReference type="Pfam" id="PF02666">
    <property type="entry name" value="PS_Dcarbxylase"/>
    <property type="match status" value="1"/>
</dbReference>
<comment type="PTM">
    <text evidence="11">Is synthesized initially as an inactive proenzyme. Formation of the active enzyme involves a self-maturation process in which the active site pyruvoyl group is generated from an internal serine residue via an autocatalytic post-translational modification. Two non-identical subunits are generated from the proenzyme in this reaction, and the pyruvate is formed at the N-terminus of the alpha chain, which is derived from the carboxyl end of the proenzyme. The post-translation cleavage follows an unusual pathway, termed non-hydrolytic serinolysis, in which the side chain hydroxyl group of the serine supplies its oxygen atom to form the C-terminus of the beta chain, while the remainder of the serine residue undergoes an oxidative deamination to produce ammonia and the pyruvoyl prosthetic group on the alpha chain.</text>
</comment>
<evidence type="ECO:0000256" key="9">
    <source>
        <dbReference type="ARBA" id="ARBA00023264"/>
    </source>
</evidence>
<keyword evidence="4 11" id="KW-0443">Lipid metabolism</keyword>
<feature type="active site" description="Schiff-base intermediate with substrate; via pyruvic acid" evidence="11">
    <location>
        <position position="195"/>
    </location>
</feature>
<evidence type="ECO:0000256" key="5">
    <source>
        <dbReference type="ARBA" id="ARBA00023136"/>
    </source>
</evidence>
<dbReference type="PANTHER" id="PTHR35809:SF1">
    <property type="entry name" value="ARCHAETIDYLSERINE DECARBOXYLASE PROENZYME-RELATED"/>
    <property type="match status" value="1"/>
</dbReference>
<keyword evidence="9 11" id="KW-1208">Phospholipid metabolism</keyword>
<keyword evidence="8 11" id="KW-0456">Lyase</keyword>
<keyword evidence="1 11" id="KW-1003">Cell membrane</keyword>
<dbReference type="UniPathway" id="UPA00558">
    <property type="reaction ID" value="UER00616"/>
</dbReference>
<dbReference type="RefSeq" id="WP_086632366.1">
    <property type="nucleotide sequence ID" value="NZ_JOPB01000007.1"/>
</dbReference>
<evidence type="ECO:0000256" key="4">
    <source>
        <dbReference type="ARBA" id="ARBA00023098"/>
    </source>
</evidence>
<comment type="similarity">
    <text evidence="11">Belongs to the phosphatidylserine decarboxylase family. PSD-A subfamily.</text>
</comment>
<dbReference type="NCBIfam" id="NF003679">
    <property type="entry name" value="PRK05305.1-3"/>
    <property type="match status" value="1"/>
</dbReference>
<comment type="subunit">
    <text evidence="11">Heterodimer of a large membrane-associated beta subunit and a small pyruvoyl-containing alpha subunit.</text>
</comment>
<dbReference type="Proteomes" id="UP000194946">
    <property type="component" value="Unassembled WGS sequence"/>
</dbReference>
<comment type="function">
    <text evidence="11">Catalyzes the formation of phosphatidylethanolamine (PtdEtn) from phosphatidylserine (PtdSer).</text>
</comment>
<dbReference type="NCBIfam" id="NF003678">
    <property type="entry name" value="PRK05305.1-2"/>
    <property type="match status" value="1"/>
</dbReference>
<evidence type="ECO:0000256" key="6">
    <source>
        <dbReference type="ARBA" id="ARBA00023145"/>
    </source>
</evidence>
<accession>A0A251ZUF1</accession>
<keyword evidence="10 11" id="KW-0670">Pyruvate</keyword>
<evidence type="ECO:0000256" key="1">
    <source>
        <dbReference type="ARBA" id="ARBA00022475"/>
    </source>
</evidence>
<organism evidence="12 13">
    <name type="scientific">Commensalibacter intestini</name>
    <dbReference type="NCBI Taxonomy" id="479936"/>
    <lineage>
        <taxon>Bacteria</taxon>
        <taxon>Pseudomonadati</taxon>
        <taxon>Pseudomonadota</taxon>
        <taxon>Alphaproteobacteria</taxon>
        <taxon>Acetobacterales</taxon>
        <taxon>Acetobacteraceae</taxon>
    </lineage>
</organism>
<keyword evidence="2 11" id="KW-0444">Lipid biosynthesis</keyword>
<evidence type="ECO:0000256" key="3">
    <source>
        <dbReference type="ARBA" id="ARBA00022793"/>
    </source>
</evidence>
<evidence type="ECO:0000256" key="2">
    <source>
        <dbReference type="ARBA" id="ARBA00022516"/>
    </source>
</evidence>
<evidence type="ECO:0000313" key="12">
    <source>
        <dbReference type="EMBL" id="OUI78295.1"/>
    </source>
</evidence>
<keyword evidence="7 11" id="KW-0594">Phospholipid biosynthesis</keyword>
<keyword evidence="13" id="KW-1185">Reference proteome</keyword>
<name>A0A251ZUF1_9PROT</name>
<evidence type="ECO:0000256" key="7">
    <source>
        <dbReference type="ARBA" id="ARBA00023209"/>
    </source>
</evidence>
<dbReference type="EC" id="4.1.1.65" evidence="11"/>
<dbReference type="HAMAP" id="MF_00664">
    <property type="entry name" value="PS_decarb_PSD_A"/>
    <property type="match status" value="1"/>
</dbReference>
<sequence length="225" mass="25044">MSILKSIQSSLCKPHPASHPFLIISTVVTVLARMTPWRITRFIGKLSLLFAGFCWYFFRNPKRVIPTDDNLIISPADGTVSSIECIMPPANLEMDEKPVWRVSIFLSVLNVHLQRIPTKGTVTSRVYIPGKFFNASLDKASEHNERNAICMTLPNGQKLIVVQIAGLIARRIVCDAVVEKQYEAGDLYGLIRFGSRVDLYLPEGCQPNVQVGQTMIGGETIVSKL</sequence>
<keyword evidence="6 11" id="KW-0865">Zymogen</keyword>
<dbReference type="PANTHER" id="PTHR35809">
    <property type="entry name" value="ARCHAETIDYLSERINE DECARBOXYLASE PROENZYME-RELATED"/>
    <property type="match status" value="1"/>
</dbReference>